<protein>
    <submittedName>
        <fullName evidence="1">Radical SAM domain-containing protein</fullName>
    </submittedName>
</protein>
<dbReference type="AlphaFoldDB" id="T1ATS0"/>
<accession>T1ATS0</accession>
<dbReference type="EMBL" id="AUZX01007373">
    <property type="protein sequence ID" value="EQD59933.1"/>
    <property type="molecule type" value="Genomic_DNA"/>
</dbReference>
<proteinExistence type="predicted"/>
<sequence>QLSPISYPHLPAKEIYHAVETFYKQFYFRPRKIAELTGEMLRSWEMTKRRLREGVEFFRFLNAHEA</sequence>
<comment type="caution">
    <text evidence="1">The sequence shown here is derived from an EMBL/GenBank/DDBJ whole genome shotgun (WGS) entry which is preliminary data.</text>
</comment>
<feature type="non-terminal residue" evidence="1">
    <location>
        <position position="1"/>
    </location>
</feature>
<name>T1ATS0_9ZZZZ</name>
<reference evidence="1" key="1">
    <citation type="submission" date="2013-08" db="EMBL/GenBank/DDBJ databases">
        <authorList>
            <person name="Mendez C."/>
            <person name="Richter M."/>
            <person name="Ferrer M."/>
            <person name="Sanchez J."/>
        </authorList>
    </citation>
    <scope>NUCLEOTIDE SEQUENCE</scope>
</reference>
<gene>
    <name evidence="1" type="ORF">B1A_10356</name>
</gene>
<evidence type="ECO:0000313" key="1">
    <source>
        <dbReference type="EMBL" id="EQD59933.1"/>
    </source>
</evidence>
<reference evidence="1" key="2">
    <citation type="journal article" date="2014" name="ISME J.">
        <title>Microbial stratification in low pH oxic and suboxic macroscopic growths along an acid mine drainage.</title>
        <authorList>
            <person name="Mendez-Garcia C."/>
            <person name="Mesa V."/>
            <person name="Sprenger R.R."/>
            <person name="Richter M."/>
            <person name="Diez M.S."/>
            <person name="Solano J."/>
            <person name="Bargiela R."/>
            <person name="Golyshina O.V."/>
            <person name="Manteca A."/>
            <person name="Ramos J.L."/>
            <person name="Gallego J.R."/>
            <person name="Llorente I."/>
            <person name="Martins Dos Santos V.A."/>
            <person name="Jensen O.N."/>
            <person name="Pelaez A.I."/>
            <person name="Sanchez J."/>
            <person name="Ferrer M."/>
        </authorList>
    </citation>
    <scope>NUCLEOTIDE SEQUENCE</scope>
</reference>
<organism evidence="1">
    <name type="scientific">mine drainage metagenome</name>
    <dbReference type="NCBI Taxonomy" id="410659"/>
    <lineage>
        <taxon>unclassified sequences</taxon>
        <taxon>metagenomes</taxon>
        <taxon>ecological metagenomes</taxon>
    </lineage>
</organism>